<keyword evidence="4" id="KW-1185">Reference proteome</keyword>
<sequence length="209" mass="21064">MTTRSPEQVYVLARQAGFTDQGAVIMTAIAGAESGYDDADLGDVGLENETWGPSYGLFQVRTQKSATGTGGDRDQTWLAASDLNQAKAAYAISSGGTNFGPWTTYTSGKYQSFLSGAKAAASSVGANLGSFVDGLGDALTNPLGAAQSAATSTLDAVITPLLEGGKQLGFTAGFAALGGLLLIGGLVVFVYPHAKKNAATVAKVAGAAI</sequence>
<reference evidence="3 4" key="1">
    <citation type="journal article" date="2019" name="Int. J. Syst. Evol. Microbiol.">
        <title>The Global Catalogue of Microorganisms (GCM) 10K type strain sequencing project: providing services to taxonomists for standard genome sequencing and annotation.</title>
        <authorList>
            <consortium name="The Broad Institute Genomics Platform"/>
            <consortium name="The Broad Institute Genome Sequencing Center for Infectious Disease"/>
            <person name="Wu L."/>
            <person name="Ma J."/>
        </authorList>
    </citation>
    <scope>NUCLEOTIDE SEQUENCE [LARGE SCALE GENOMIC DNA]</scope>
    <source>
        <strain evidence="3 4">JCM 14718</strain>
    </source>
</reference>
<keyword evidence="1" id="KW-0812">Transmembrane</keyword>
<evidence type="ECO:0000259" key="2">
    <source>
        <dbReference type="Pfam" id="PF18896"/>
    </source>
</evidence>
<dbReference type="RefSeq" id="WP_163570792.1">
    <property type="nucleotide sequence ID" value="NZ_BAAANY010000031.1"/>
</dbReference>
<feature type="domain" description="Transglycosylase SLT" evidence="2">
    <location>
        <begin position="12"/>
        <end position="104"/>
    </location>
</feature>
<organism evidence="3 4">
    <name type="scientific">Fodinicola feengrottensis</name>
    <dbReference type="NCBI Taxonomy" id="435914"/>
    <lineage>
        <taxon>Bacteria</taxon>
        <taxon>Bacillati</taxon>
        <taxon>Actinomycetota</taxon>
        <taxon>Actinomycetes</taxon>
        <taxon>Mycobacteriales</taxon>
        <taxon>Fodinicola</taxon>
    </lineage>
</organism>
<dbReference type="InterPro" id="IPR023346">
    <property type="entry name" value="Lysozyme-like_dom_sf"/>
</dbReference>
<keyword evidence="1" id="KW-1133">Transmembrane helix</keyword>
<evidence type="ECO:0000256" key="1">
    <source>
        <dbReference type="SAM" id="Phobius"/>
    </source>
</evidence>
<dbReference type="InterPro" id="IPR043992">
    <property type="entry name" value="SLT_3"/>
</dbReference>
<protein>
    <recommendedName>
        <fullName evidence="2">Transglycosylase SLT domain-containing protein</fullName>
    </recommendedName>
</protein>
<proteinExistence type="predicted"/>
<dbReference type="Pfam" id="PF18896">
    <property type="entry name" value="SLT_3"/>
    <property type="match status" value="1"/>
</dbReference>
<evidence type="ECO:0000313" key="3">
    <source>
        <dbReference type="EMBL" id="GAA1706737.1"/>
    </source>
</evidence>
<keyword evidence="1" id="KW-0472">Membrane</keyword>
<dbReference type="SUPFAM" id="SSF53955">
    <property type="entry name" value="Lysozyme-like"/>
    <property type="match status" value="1"/>
</dbReference>
<dbReference type="Proteomes" id="UP001500618">
    <property type="component" value="Unassembled WGS sequence"/>
</dbReference>
<gene>
    <name evidence="3" type="ORF">GCM10009765_65240</name>
</gene>
<feature type="transmembrane region" description="Helical" evidence="1">
    <location>
        <begin position="168"/>
        <end position="191"/>
    </location>
</feature>
<accession>A0ABN2IL02</accession>
<dbReference type="EMBL" id="BAAANY010000031">
    <property type="protein sequence ID" value="GAA1706737.1"/>
    <property type="molecule type" value="Genomic_DNA"/>
</dbReference>
<comment type="caution">
    <text evidence="3">The sequence shown here is derived from an EMBL/GenBank/DDBJ whole genome shotgun (WGS) entry which is preliminary data.</text>
</comment>
<evidence type="ECO:0000313" key="4">
    <source>
        <dbReference type="Proteomes" id="UP001500618"/>
    </source>
</evidence>
<name>A0ABN2IL02_9ACTN</name>